<keyword evidence="3" id="KW-0560">Oxidoreductase</keyword>
<dbReference type="SUPFAM" id="SSF51905">
    <property type="entry name" value="FAD/NAD(P)-binding domain"/>
    <property type="match status" value="1"/>
</dbReference>
<keyword evidence="1" id="KW-0004">4Fe-4S</keyword>
<dbReference type="AlphaFoldDB" id="A0A9D1P8L9"/>
<keyword evidence="5" id="KW-0411">Iron-sulfur</keyword>
<evidence type="ECO:0000313" key="7">
    <source>
        <dbReference type="Proteomes" id="UP000886884"/>
    </source>
</evidence>
<name>A0A9D1P8L9_9FIRM</name>
<reference evidence="6" key="2">
    <citation type="journal article" date="2021" name="PeerJ">
        <title>Extensive microbial diversity within the chicken gut microbiome revealed by metagenomics and culture.</title>
        <authorList>
            <person name="Gilroy R."/>
            <person name="Ravi A."/>
            <person name="Getino M."/>
            <person name="Pursley I."/>
            <person name="Horton D.L."/>
            <person name="Alikhan N.F."/>
            <person name="Baker D."/>
            <person name="Gharbi K."/>
            <person name="Hall N."/>
            <person name="Watson M."/>
            <person name="Adriaenssens E.M."/>
            <person name="Foster-Nyarko E."/>
            <person name="Jarju S."/>
            <person name="Secka A."/>
            <person name="Antonio M."/>
            <person name="Oren A."/>
            <person name="Chaudhuri R.R."/>
            <person name="La Ragione R."/>
            <person name="Hildebrand F."/>
            <person name="Pallen M.J."/>
        </authorList>
    </citation>
    <scope>NUCLEOTIDE SEQUENCE</scope>
    <source>
        <strain evidence="6">CHK183-6373</strain>
    </source>
</reference>
<evidence type="ECO:0000313" key="6">
    <source>
        <dbReference type="EMBL" id="HIV27668.1"/>
    </source>
</evidence>
<evidence type="ECO:0000256" key="3">
    <source>
        <dbReference type="ARBA" id="ARBA00023002"/>
    </source>
</evidence>
<keyword evidence="2" id="KW-0479">Metal-binding</keyword>
<dbReference type="PANTHER" id="PTHR43498:SF1">
    <property type="entry name" value="COB--COM HETERODISULFIDE REDUCTASE IRON-SULFUR SUBUNIT A"/>
    <property type="match status" value="1"/>
</dbReference>
<protein>
    <submittedName>
        <fullName evidence="6">FAD-dependent oxidoreductase</fullName>
    </submittedName>
</protein>
<dbReference type="Gene3D" id="3.50.50.60">
    <property type="entry name" value="FAD/NAD(P)-binding domain"/>
    <property type="match status" value="1"/>
</dbReference>
<evidence type="ECO:0000256" key="4">
    <source>
        <dbReference type="ARBA" id="ARBA00023004"/>
    </source>
</evidence>
<evidence type="ECO:0000256" key="2">
    <source>
        <dbReference type="ARBA" id="ARBA00022723"/>
    </source>
</evidence>
<dbReference type="GO" id="GO:0051539">
    <property type="term" value="F:4 iron, 4 sulfur cluster binding"/>
    <property type="evidence" value="ECO:0007669"/>
    <property type="project" value="UniProtKB-KW"/>
</dbReference>
<dbReference type="PANTHER" id="PTHR43498">
    <property type="entry name" value="FERREDOXIN:COB-COM HETERODISULFIDE REDUCTASE SUBUNIT A"/>
    <property type="match status" value="1"/>
</dbReference>
<dbReference type="Proteomes" id="UP000886884">
    <property type="component" value="Unassembled WGS sequence"/>
</dbReference>
<sequence>MRSAVAIADAQNLEAKNMQQFYQEAPRQIPIAYSVDVLVVGSGPAGFAAAVNAARQGAKTLLVEALGNVGGIATSGLMSHFTGSVGSDFYEELLSRMAMRNEGDLRGKRTITIDPEQLKTLCLEMLAEAGAQLLLYTMAVDVIMEGNAVKGVIIENKGGRQAILAHTAIDASGDGDVAARANVPFTLGREGDHGMQPVTIMFKVGGVDTARAPLPGSFETTVDTAKGELQALAREKLPHPAGHVLLYETTLPGVITCNMTNCTDINGLRAEDLTRGTAVCRSQIQPIVMFLREYVPGFEHCYALSSASLLGVRETRHFHGRYTLTREDILEKRVFEDWIVRDACFNFDVHNIDGAGLDKTGVQKHFPKNNSYTIPYRCLLPQNVEGLLLAGRDISGSHMAHSNYRAMPICVAMGEAAGIAAALASRANIPVSAAPVGEIQRILQGGAAEQAGT</sequence>
<dbReference type="InterPro" id="IPR036188">
    <property type="entry name" value="FAD/NAD-bd_sf"/>
</dbReference>
<dbReference type="GO" id="GO:0016491">
    <property type="term" value="F:oxidoreductase activity"/>
    <property type="evidence" value="ECO:0007669"/>
    <property type="project" value="UniProtKB-KW"/>
</dbReference>
<comment type="caution">
    <text evidence="6">The sequence shown here is derived from an EMBL/GenBank/DDBJ whole genome shotgun (WGS) entry which is preliminary data.</text>
</comment>
<proteinExistence type="predicted"/>
<dbReference type="InterPro" id="IPR039650">
    <property type="entry name" value="HdrA-like"/>
</dbReference>
<dbReference type="EMBL" id="DVOT01000127">
    <property type="protein sequence ID" value="HIV27668.1"/>
    <property type="molecule type" value="Genomic_DNA"/>
</dbReference>
<dbReference type="Pfam" id="PF12831">
    <property type="entry name" value="FAD_oxidored"/>
    <property type="match status" value="1"/>
</dbReference>
<organism evidence="6 7">
    <name type="scientific">Candidatus Ornithocaccomicrobium faecavium</name>
    <dbReference type="NCBI Taxonomy" id="2840890"/>
    <lineage>
        <taxon>Bacteria</taxon>
        <taxon>Bacillati</taxon>
        <taxon>Bacillota</taxon>
        <taxon>Clostridia</taxon>
        <taxon>Candidatus Ornithocaccomicrobium</taxon>
    </lineage>
</organism>
<gene>
    <name evidence="6" type="ORF">IAA64_06835</name>
</gene>
<evidence type="ECO:0000256" key="1">
    <source>
        <dbReference type="ARBA" id="ARBA00022485"/>
    </source>
</evidence>
<evidence type="ECO:0000256" key="5">
    <source>
        <dbReference type="ARBA" id="ARBA00023014"/>
    </source>
</evidence>
<dbReference type="GO" id="GO:0046872">
    <property type="term" value="F:metal ion binding"/>
    <property type="evidence" value="ECO:0007669"/>
    <property type="project" value="UniProtKB-KW"/>
</dbReference>
<accession>A0A9D1P8L9</accession>
<keyword evidence="4" id="KW-0408">Iron</keyword>
<reference evidence="6" key="1">
    <citation type="submission" date="2020-10" db="EMBL/GenBank/DDBJ databases">
        <authorList>
            <person name="Gilroy R."/>
        </authorList>
    </citation>
    <scope>NUCLEOTIDE SEQUENCE</scope>
    <source>
        <strain evidence="6">CHK183-6373</strain>
    </source>
</reference>